<organism evidence="2 3">
    <name type="scientific">Segetibacter aerophilus</name>
    <dbReference type="NCBI Taxonomy" id="670293"/>
    <lineage>
        <taxon>Bacteria</taxon>
        <taxon>Pseudomonadati</taxon>
        <taxon>Bacteroidota</taxon>
        <taxon>Chitinophagia</taxon>
        <taxon>Chitinophagales</taxon>
        <taxon>Chitinophagaceae</taxon>
        <taxon>Segetibacter</taxon>
    </lineage>
</organism>
<evidence type="ECO:0000313" key="2">
    <source>
        <dbReference type="EMBL" id="GEO12099.1"/>
    </source>
</evidence>
<evidence type="ECO:0000313" key="3">
    <source>
        <dbReference type="Proteomes" id="UP000321513"/>
    </source>
</evidence>
<comment type="caution">
    <text evidence="2">The sequence shown here is derived from an EMBL/GenBank/DDBJ whole genome shotgun (WGS) entry which is preliminary data.</text>
</comment>
<dbReference type="AlphaFoldDB" id="A0A512BJF6"/>
<gene>
    <name evidence="2" type="ORF">SAE01_45950</name>
</gene>
<sequence length="67" mass="7797">MLTSTLNDTSSHPTNSSPNRDKNYDASVQKQIEQEEFNYRAAIQADKTFEEVKAIRNRINQLRKLLK</sequence>
<dbReference type="RefSeq" id="WP_147206228.1">
    <property type="nucleotide sequence ID" value="NZ_BJYT01000039.1"/>
</dbReference>
<reference evidence="2 3" key="1">
    <citation type="submission" date="2019-07" db="EMBL/GenBank/DDBJ databases">
        <title>Whole genome shotgun sequence of Segetibacter aerophilus NBRC 106135.</title>
        <authorList>
            <person name="Hosoyama A."/>
            <person name="Uohara A."/>
            <person name="Ohji S."/>
            <person name="Ichikawa N."/>
        </authorList>
    </citation>
    <scope>NUCLEOTIDE SEQUENCE [LARGE SCALE GENOMIC DNA]</scope>
    <source>
        <strain evidence="2 3">NBRC 106135</strain>
    </source>
</reference>
<protein>
    <submittedName>
        <fullName evidence="2">Uncharacterized protein</fullName>
    </submittedName>
</protein>
<feature type="region of interest" description="Disordered" evidence="1">
    <location>
        <begin position="1"/>
        <end position="30"/>
    </location>
</feature>
<proteinExistence type="predicted"/>
<feature type="compositionally biased region" description="Polar residues" evidence="1">
    <location>
        <begin position="1"/>
        <end position="18"/>
    </location>
</feature>
<dbReference type="Proteomes" id="UP000321513">
    <property type="component" value="Unassembled WGS sequence"/>
</dbReference>
<dbReference type="EMBL" id="BJYT01000039">
    <property type="protein sequence ID" value="GEO12099.1"/>
    <property type="molecule type" value="Genomic_DNA"/>
</dbReference>
<accession>A0A512BJF6</accession>
<keyword evidence="3" id="KW-1185">Reference proteome</keyword>
<name>A0A512BJF6_9BACT</name>
<evidence type="ECO:0000256" key="1">
    <source>
        <dbReference type="SAM" id="MobiDB-lite"/>
    </source>
</evidence>